<name>A0A7C1BJ83_UNCW3</name>
<dbReference type="PIRSF" id="PIRSF004919">
    <property type="entry name" value="TldD"/>
    <property type="match status" value="1"/>
</dbReference>
<comment type="similarity">
    <text evidence="1">Belongs to the peptidase U62 family.</text>
</comment>
<protein>
    <submittedName>
        <fullName evidence="8">TldD/PmbA family protein</fullName>
    </submittedName>
</protein>
<dbReference type="InterPro" id="IPR045570">
    <property type="entry name" value="Metalloprtase-TldD/E_cen_dom"/>
</dbReference>
<proteinExistence type="inferred from homology"/>
<keyword evidence="4" id="KW-0482">Metalloprotease</keyword>
<dbReference type="Pfam" id="PF19290">
    <property type="entry name" value="PmbA_TldD_2nd"/>
    <property type="match status" value="1"/>
</dbReference>
<organism evidence="8">
    <name type="scientific">candidate division WOR-3 bacterium</name>
    <dbReference type="NCBI Taxonomy" id="2052148"/>
    <lineage>
        <taxon>Bacteria</taxon>
        <taxon>Bacteria division WOR-3</taxon>
    </lineage>
</organism>
<dbReference type="Pfam" id="PF01523">
    <property type="entry name" value="PmbA_TldD_1st"/>
    <property type="match status" value="1"/>
</dbReference>
<evidence type="ECO:0000256" key="2">
    <source>
        <dbReference type="ARBA" id="ARBA00022670"/>
    </source>
</evidence>
<evidence type="ECO:0000256" key="3">
    <source>
        <dbReference type="ARBA" id="ARBA00022801"/>
    </source>
</evidence>
<dbReference type="InterPro" id="IPR025502">
    <property type="entry name" value="TldD"/>
</dbReference>
<dbReference type="GO" id="GO:0008237">
    <property type="term" value="F:metallopeptidase activity"/>
    <property type="evidence" value="ECO:0007669"/>
    <property type="project" value="UniProtKB-KW"/>
</dbReference>
<comment type="caution">
    <text evidence="8">The sequence shown here is derived from an EMBL/GenBank/DDBJ whole genome shotgun (WGS) entry which is preliminary data.</text>
</comment>
<dbReference type="InterPro" id="IPR036059">
    <property type="entry name" value="TldD/PmbA_sf"/>
</dbReference>
<dbReference type="PANTHER" id="PTHR30624:SF0">
    <property type="entry name" value="METALLOPROTEASE SLR0863"/>
    <property type="match status" value="1"/>
</dbReference>
<keyword evidence="3" id="KW-0378">Hydrolase</keyword>
<dbReference type="EMBL" id="DRBW01000159">
    <property type="protein sequence ID" value="HDM90353.1"/>
    <property type="molecule type" value="Genomic_DNA"/>
</dbReference>
<dbReference type="InterPro" id="IPR035068">
    <property type="entry name" value="TldD/PmbA_N"/>
</dbReference>
<gene>
    <name evidence="8" type="ORF">ENG67_03980</name>
</gene>
<dbReference type="AlphaFoldDB" id="A0A7C1BJ83"/>
<feature type="domain" description="Metalloprotease TldD/E N-terminal" evidence="5">
    <location>
        <begin position="18"/>
        <end position="79"/>
    </location>
</feature>
<dbReference type="Pfam" id="PF19289">
    <property type="entry name" value="PmbA_TldD_3rd"/>
    <property type="match status" value="1"/>
</dbReference>
<evidence type="ECO:0000256" key="1">
    <source>
        <dbReference type="ARBA" id="ARBA00005836"/>
    </source>
</evidence>
<dbReference type="InterPro" id="IPR002510">
    <property type="entry name" value="Metalloprtase-TldD/E_N"/>
</dbReference>
<dbReference type="InterPro" id="IPR045569">
    <property type="entry name" value="Metalloprtase-TldD/E_C"/>
</dbReference>
<evidence type="ECO:0000259" key="5">
    <source>
        <dbReference type="Pfam" id="PF01523"/>
    </source>
</evidence>
<accession>A0A7C1BJ83</accession>
<feature type="domain" description="Metalloprotease TldD/E C-terminal" evidence="6">
    <location>
        <begin position="220"/>
        <end position="453"/>
    </location>
</feature>
<evidence type="ECO:0000259" key="6">
    <source>
        <dbReference type="Pfam" id="PF19289"/>
    </source>
</evidence>
<sequence length="454" mass="50307">MESIIKKALELAAVEYLDIRLEESTITQIVYSGKELEKAGTNKKKGGSVRAFHRGSFGFATFNSIDELPKAVEEAQRLARISETKGSGLKKVDPVKDRIKAVVDDNPLEHGLEEKVDLARKYNEIILSAGEKIQSSRVLYEDRFVKTYFYSTEGTELEIEKIYCGVSFASFARDGSNVQMAFNSFGDQRGFGTVLDHETDVEEVVKHSLDLLKAEKVEGGVYTVVLDPRIAGTFIHEAFGHLSEADHMARNEKLKAIMKKGSRFGPDYLNVIDDGSMIGERGYIGYDDEGVRARKNYLIKDGILVGRLHSRQTAELMGEDVTGNARAIDFSFMPIVRMTVTYIDRGDKEFEELLEGIERGLYVIGALGGQTELEMFTFSAERAYKIENGRIGEMVRDVVLSGNVFETLKNIEGIGKDLVLYGGLGGCGKRGQFPLPVSDGSPHIRIKNVVIGGK</sequence>
<feature type="domain" description="Metalloprotease TldD/E central" evidence="7">
    <location>
        <begin position="106"/>
        <end position="206"/>
    </location>
</feature>
<dbReference type="GO" id="GO:0006508">
    <property type="term" value="P:proteolysis"/>
    <property type="evidence" value="ECO:0007669"/>
    <property type="project" value="UniProtKB-KW"/>
</dbReference>
<dbReference type="PANTHER" id="PTHR30624">
    <property type="entry name" value="UNCHARACTERIZED PROTEIN TLDD AND PMBA"/>
    <property type="match status" value="1"/>
</dbReference>
<dbReference type="GO" id="GO:0005829">
    <property type="term" value="C:cytosol"/>
    <property type="evidence" value="ECO:0007669"/>
    <property type="project" value="TreeGrafter"/>
</dbReference>
<dbReference type="InterPro" id="IPR051463">
    <property type="entry name" value="Peptidase_U62_metallo"/>
</dbReference>
<evidence type="ECO:0000256" key="4">
    <source>
        <dbReference type="ARBA" id="ARBA00023049"/>
    </source>
</evidence>
<dbReference type="Proteomes" id="UP000885931">
    <property type="component" value="Unassembled WGS sequence"/>
</dbReference>
<evidence type="ECO:0000313" key="8">
    <source>
        <dbReference type="EMBL" id="HDM90353.1"/>
    </source>
</evidence>
<dbReference type="Gene3D" id="3.30.2290.10">
    <property type="entry name" value="PmbA/TldD superfamily"/>
    <property type="match status" value="1"/>
</dbReference>
<reference evidence="8" key="1">
    <citation type="journal article" date="2020" name="mSystems">
        <title>Genome- and Community-Level Interaction Insights into Carbon Utilization and Element Cycling Functions of Hydrothermarchaeota in Hydrothermal Sediment.</title>
        <authorList>
            <person name="Zhou Z."/>
            <person name="Liu Y."/>
            <person name="Xu W."/>
            <person name="Pan J."/>
            <person name="Luo Z.H."/>
            <person name="Li M."/>
        </authorList>
    </citation>
    <scope>NUCLEOTIDE SEQUENCE [LARGE SCALE GENOMIC DNA]</scope>
    <source>
        <strain evidence="8">HyVt-237</strain>
    </source>
</reference>
<evidence type="ECO:0000259" key="7">
    <source>
        <dbReference type="Pfam" id="PF19290"/>
    </source>
</evidence>
<dbReference type="SUPFAM" id="SSF111283">
    <property type="entry name" value="Putative modulator of DNA gyrase, PmbA/TldD"/>
    <property type="match status" value="1"/>
</dbReference>
<keyword evidence="2" id="KW-0645">Protease</keyword>